<reference evidence="4" key="1">
    <citation type="submission" date="2023-10" db="EMBL/GenBank/DDBJ databases">
        <title>Screening of Alkalihalophilus pseudofirmusBZ-TG-HK211 and Its Alleviation of Salt Stress on Rapeseed Growth.</title>
        <authorList>
            <person name="Zhao B."/>
            <person name="Guo T."/>
        </authorList>
    </citation>
    <scope>NUCLEOTIDE SEQUENCE</scope>
    <source>
        <strain evidence="4">BZ-TG-HK211</strain>
    </source>
</reference>
<organism evidence="4 5">
    <name type="scientific">Alkalihalophilus pseudofirmus</name>
    <name type="common">Bacillus pseudofirmus</name>
    <dbReference type="NCBI Taxonomy" id="79885"/>
    <lineage>
        <taxon>Bacteria</taxon>
        <taxon>Bacillati</taxon>
        <taxon>Bacillota</taxon>
        <taxon>Bacilli</taxon>
        <taxon>Bacillales</taxon>
        <taxon>Bacillaceae</taxon>
        <taxon>Alkalihalophilus</taxon>
    </lineage>
</organism>
<dbReference type="Pfam" id="PF07261">
    <property type="entry name" value="DnaB_2"/>
    <property type="match status" value="1"/>
</dbReference>
<name>A0AAJ2KXG2_ALKPS</name>
<protein>
    <submittedName>
        <fullName evidence="4">DnaD domain protein</fullName>
    </submittedName>
</protein>
<dbReference type="Gene3D" id="1.10.10.630">
    <property type="entry name" value="DnaD domain-like"/>
    <property type="match status" value="1"/>
</dbReference>
<evidence type="ECO:0000313" key="5">
    <source>
        <dbReference type="Proteomes" id="UP001285636"/>
    </source>
</evidence>
<evidence type="ECO:0000259" key="3">
    <source>
        <dbReference type="Pfam" id="PF07261"/>
    </source>
</evidence>
<evidence type="ECO:0000313" key="4">
    <source>
        <dbReference type="EMBL" id="MDV2884866.1"/>
    </source>
</evidence>
<feature type="coiled-coil region" evidence="2">
    <location>
        <begin position="211"/>
        <end position="238"/>
    </location>
</feature>
<comment type="caution">
    <text evidence="4">The sequence shown here is derived from an EMBL/GenBank/DDBJ whole genome shotgun (WGS) entry which is preliminary data.</text>
</comment>
<dbReference type="SUPFAM" id="SSF158499">
    <property type="entry name" value="DnaD domain-like"/>
    <property type="match status" value="1"/>
</dbReference>
<evidence type="ECO:0000256" key="1">
    <source>
        <dbReference type="ARBA" id="ARBA00093462"/>
    </source>
</evidence>
<feature type="domain" description="DnaB/C C-terminal" evidence="3">
    <location>
        <begin position="143"/>
        <end position="217"/>
    </location>
</feature>
<dbReference type="InterPro" id="IPR053162">
    <property type="entry name" value="DnaD"/>
</dbReference>
<dbReference type="InterPro" id="IPR034829">
    <property type="entry name" value="DnaD-like_sf"/>
</dbReference>
<dbReference type="InterPro" id="IPR006343">
    <property type="entry name" value="DnaB/C_C"/>
</dbReference>
<sequence>MNYEQQIQAFYNQLETNPLTPSGIATWHALMQVWQKAGWPKSFTVAVSVIAVKSGMKVRHFYNIRKELEEKGYLTFKSRGSGQAAQYAMTDLSTNLHHQPHALYAQDCTQPNALSASQTNAQPRSLLIKENNLKEDTKDITPFRFYEENGFGRLSPFISESINAWLDDSIFTEPSGVVIEAMKVSLLQNVRTWGYVSKILQDWSGKGLQTVSEIRAEREKWKQKMAAYHAKKKEVSQNEKSMHPSAADYSSYDFGF</sequence>
<proteinExistence type="inferred from homology"/>
<dbReference type="NCBIfam" id="TIGR01446">
    <property type="entry name" value="DnaD_dom"/>
    <property type="match status" value="1"/>
</dbReference>
<gene>
    <name evidence="4" type="ORF">RYX45_06725</name>
</gene>
<dbReference type="RefSeq" id="WP_323466308.1">
    <property type="nucleotide sequence ID" value="NZ_CP144224.1"/>
</dbReference>
<keyword evidence="2" id="KW-0175">Coiled coil</keyword>
<dbReference type="PANTHER" id="PTHR37293">
    <property type="entry name" value="PHAGE REPLICATION PROTEIN-RELATED"/>
    <property type="match status" value="1"/>
</dbReference>
<dbReference type="PANTHER" id="PTHR37293:SF5">
    <property type="entry name" value="DNA REPLICATION PROTEIN"/>
    <property type="match status" value="1"/>
</dbReference>
<evidence type="ECO:0000256" key="2">
    <source>
        <dbReference type="SAM" id="Coils"/>
    </source>
</evidence>
<dbReference type="EMBL" id="JAWJAY010000001">
    <property type="protein sequence ID" value="MDV2884866.1"/>
    <property type="molecule type" value="Genomic_DNA"/>
</dbReference>
<comment type="similarity">
    <text evidence="1">Belongs to the DnaB/DnaD family.</text>
</comment>
<dbReference type="Proteomes" id="UP001285636">
    <property type="component" value="Unassembled WGS sequence"/>
</dbReference>
<accession>A0AAJ2KXG2</accession>
<dbReference type="AlphaFoldDB" id="A0AAJ2KXG2"/>